<feature type="transmembrane region" description="Helical" evidence="5">
    <location>
        <begin position="119"/>
        <end position="136"/>
    </location>
</feature>
<accession>A0A075WR08</accession>
<dbReference type="GO" id="GO:0008273">
    <property type="term" value="F:calcium, potassium:sodium antiporter activity"/>
    <property type="evidence" value="ECO:0007669"/>
    <property type="project" value="TreeGrafter"/>
</dbReference>
<feature type="domain" description="Sodium/calcium exchanger membrane region" evidence="6">
    <location>
        <begin position="197"/>
        <end position="335"/>
    </location>
</feature>
<evidence type="ECO:0000256" key="5">
    <source>
        <dbReference type="SAM" id="Phobius"/>
    </source>
</evidence>
<feature type="transmembrane region" description="Helical" evidence="5">
    <location>
        <begin position="141"/>
        <end position="160"/>
    </location>
</feature>
<dbReference type="Proteomes" id="UP000028481">
    <property type="component" value="Chromosome"/>
</dbReference>
<dbReference type="Gene3D" id="1.20.1420.30">
    <property type="entry name" value="NCX, central ion-binding region"/>
    <property type="match status" value="1"/>
</dbReference>
<evidence type="ECO:0000256" key="1">
    <source>
        <dbReference type="ARBA" id="ARBA00004141"/>
    </source>
</evidence>
<feature type="domain" description="Sodium/calcium exchanger membrane region" evidence="6">
    <location>
        <begin position="3"/>
        <end position="162"/>
    </location>
</feature>
<gene>
    <name evidence="7" type="ORF">HL41_02450</name>
</gene>
<name>A0A075WR08_9BACT</name>
<dbReference type="GO" id="GO:0005262">
    <property type="term" value="F:calcium channel activity"/>
    <property type="evidence" value="ECO:0007669"/>
    <property type="project" value="TreeGrafter"/>
</dbReference>
<dbReference type="STRING" id="289377.HL41_02450"/>
<dbReference type="EMBL" id="CP008796">
    <property type="protein sequence ID" value="AIH03744.1"/>
    <property type="molecule type" value="Genomic_DNA"/>
</dbReference>
<keyword evidence="3 5" id="KW-1133">Transmembrane helix</keyword>
<organism evidence="7 8">
    <name type="scientific">Thermodesulfobacterium commune DSM 2178</name>
    <dbReference type="NCBI Taxonomy" id="289377"/>
    <lineage>
        <taxon>Bacteria</taxon>
        <taxon>Pseudomonadati</taxon>
        <taxon>Thermodesulfobacteriota</taxon>
        <taxon>Thermodesulfobacteria</taxon>
        <taxon>Thermodesulfobacteriales</taxon>
        <taxon>Thermodesulfobacteriaceae</taxon>
        <taxon>Thermodesulfobacterium</taxon>
    </lineage>
</organism>
<feature type="transmembrane region" description="Helical" evidence="5">
    <location>
        <begin position="190"/>
        <end position="207"/>
    </location>
</feature>
<dbReference type="GO" id="GO:0005886">
    <property type="term" value="C:plasma membrane"/>
    <property type="evidence" value="ECO:0007669"/>
    <property type="project" value="TreeGrafter"/>
</dbReference>
<dbReference type="InterPro" id="IPR044880">
    <property type="entry name" value="NCX_ion-bd_dom_sf"/>
</dbReference>
<evidence type="ECO:0000256" key="4">
    <source>
        <dbReference type="ARBA" id="ARBA00023136"/>
    </source>
</evidence>
<evidence type="ECO:0000259" key="6">
    <source>
        <dbReference type="Pfam" id="PF01699"/>
    </source>
</evidence>
<proteinExistence type="predicted"/>
<feature type="transmembrane region" description="Helical" evidence="5">
    <location>
        <begin position="289"/>
        <end position="309"/>
    </location>
</feature>
<dbReference type="OrthoDB" id="9786081at2"/>
<feature type="transmembrane region" description="Helical" evidence="5">
    <location>
        <begin position="259"/>
        <end position="282"/>
    </location>
</feature>
<dbReference type="HOGENOM" id="CLU_072251_0_0_0"/>
<dbReference type="PANTHER" id="PTHR10846">
    <property type="entry name" value="SODIUM/POTASSIUM/CALCIUM EXCHANGER"/>
    <property type="match status" value="1"/>
</dbReference>
<dbReference type="InterPro" id="IPR004837">
    <property type="entry name" value="NaCa_Exmemb"/>
</dbReference>
<dbReference type="InterPro" id="IPR004481">
    <property type="entry name" value="K/Na/Ca-exchanger"/>
</dbReference>
<dbReference type="PANTHER" id="PTHR10846:SF8">
    <property type="entry name" value="INNER MEMBRANE PROTEIN YRBG"/>
    <property type="match status" value="1"/>
</dbReference>
<dbReference type="PaxDb" id="289377-HL41_02450"/>
<reference evidence="7 8" key="1">
    <citation type="journal article" date="2015" name="Genome Announc.">
        <title>Genome Sequence of a Sulfate-Reducing Thermophilic Bacterium, Thermodesulfobacterium commune DSM 2178T (Phylum Thermodesulfobacteria).</title>
        <authorList>
            <person name="Bhatnagar S."/>
            <person name="Badger J.H."/>
            <person name="Madupu R."/>
            <person name="Khouri H.M."/>
            <person name="O'Connor E.M."/>
            <person name="Robb F.T."/>
            <person name="Ward N.L."/>
            <person name="Eisen J.A."/>
        </authorList>
    </citation>
    <scope>NUCLEOTIDE SEQUENCE [LARGE SCALE GENOMIC DNA]</scope>
    <source>
        <strain evidence="7 8">DSM 2178</strain>
    </source>
</reference>
<feature type="transmembrane region" description="Helical" evidence="5">
    <location>
        <begin position="315"/>
        <end position="335"/>
    </location>
</feature>
<dbReference type="eggNOG" id="COG0530">
    <property type="taxonomic scope" value="Bacteria"/>
</dbReference>
<keyword evidence="4 5" id="KW-0472">Membrane</keyword>
<feature type="transmembrane region" description="Helical" evidence="5">
    <location>
        <begin position="37"/>
        <end position="62"/>
    </location>
</feature>
<comment type="subcellular location">
    <subcellularLocation>
        <location evidence="1">Membrane</location>
        <topology evidence="1">Multi-pass membrane protein</topology>
    </subcellularLocation>
</comment>
<dbReference type="AlphaFoldDB" id="A0A075WR08"/>
<keyword evidence="8" id="KW-1185">Reference proteome</keyword>
<dbReference type="KEGG" id="tcm:HL41_02450"/>
<evidence type="ECO:0000256" key="2">
    <source>
        <dbReference type="ARBA" id="ARBA00022692"/>
    </source>
</evidence>
<evidence type="ECO:0000256" key="3">
    <source>
        <dbReference type="ARBA" id="ARBA00022989"/>
    </source>
</evidence>
<feature type="transmembrane region" description="Helical" evidence="5">
    <location>
        <begin position="74"/>
        <end position="99"/>
    </location>
</feature>
<keyword evidence="2 5" id="KW-0812">Transmembrane</keyword>
<dbReference type="Pfam" id="PF01699">
    <property type="entry name" value="Na_Ca_ex"/>
    <property type="match status" value="2"/>
</dbReference>
<protein>
    <submittedName>
        <fullName evidence="7">Sodium:calcium antiporter</fullName>
    </submittedName>
</protein>
<dbReference type="GO" id="GO:0006874">
    <property type="term" value="P:intracellular calcium ion homeostasis"/>
    <property type="evidence" value="ECO:0007669"/>
    <property type="project" value="TreeGrafter"/>
</dbReference>
<evidence type="ECO:0000313" key="8">
    <source>
        <dbReference type="Proteomes" id="UP000028481"/>
    </source>
</evidence>
<evidence type="ECO:0000313" key="7">
    <source>
        <dbReference type="EMBL" id="AIH03744.1"/>
    </source>
</evidence>
<dbReference type="RefSeq" id="WP_028840724.1">
    <property type="nucleotide sequence ID" value="NZ_CP008796.1"/>
</dbReference>
<sequence length="340" mass="37841">MDIILLVLALLIILFCAEIFTNGVENLGKALSLSQAVVGSVLAAVGTALPETIIPLVAILMYKGEGGSSIGIGAILGAPFMLVTAGLFLVGIGVFLSYLLKRRKVLQVYLEPKTFKRDFTFFLISYSLAIFFPFFFENTRFVHYIIGLLLLINYFIYLFFTFRAESLEVESEENLYLEKILKIKNPTKNTVVFLSSVQVVLALILMVKGAHLFVEKLEVLSHSWGLDPLLFALLIAPLATELPEKFNSLIWTLRERDVLALGNMTGAMVFQSTFPVSVGLLFTDWIVEGLALTSAIIAISLGLIYVLFLNLFKKIPVYLFIISGICYLVYGYLVIQSFNN</sequence>